<name>A0A6S7HKY2_PARCT</name>
<organism evidence="1 2">
    <name type="scientific">Paramuricea clavata</name>
    <name type="common">Red gorgonian</name>
    <name type="synonym">Violescent sea-whip</name>
    <dbReference type="NCBI Taxonomy" id="317549"/>
    <lineage>
        <taxon>Eukaryota</taxon>
        <taxon>Metazoa</taxon>
        <taxon>Cnidaria</taxon>
        <taxon>Anthozoa</taxon>
        <taxon>Octocorallia</taxon>
        <taxon>Malacalcyonacea</taxon>
        <taxon>Plexauridae</taxon>
        <taxon>Paramuricea</taxon>
    </lineage>
</organism>
<accession>A0A6S7HKY2</accession>
<keyword evidence="2" id="KW-1185">Reference proteome</keyword>
<dbReference type="EMBL" id="CACRXK020005356">
    <property type="protein sequence ID" value="CAB4005924.1"/>
    <property type="molecule type" value="Genomic_DNA"/>
</dbReference>
<comment type="caution">
    <text evidence="1">The sequence shown here is derived from an EMBL/GenBank/DDBJ whole genome shotgun (WGS) entry which is preliminary data.</text>
</comment>
<dbReference type="OrthoDB" id="5977395at2759"/>
<evidence type="ECO:0000313" key="2">
    <source>
        <dbReference type="Proteomes" id="UP001152795"/>
    </source>
</evidence>
<dbReference type="GO" id="GO:0005164">
    <property type="term" value="F:tumor necrosis factor receptor binding"/>
    <property type="evidence" value="ECO:0007669"/>
    <property type="project" value="TreeGrafter"/>
</dbReference>
<dbReference type="SUPFAM" id="SSF57850">
    <property type="entry name" value="RING/U-box"/>
    <property type="match status" value="1"/>
</dbReference>
<proteinExistence type="predicted"/>
<dbReference type="SMART" id="SM00184">
    <property type="entry name" value="RING"/>
    <property type="match status" value="1"/>
</dbReference>
<sequence>MSKPCVSRLNFSVEMATNGHSGYPLKWFKDQNAARHAYECAICLEVLKDPVQVRDCGHQFCALCIDDILKTEVSDAMPMIFEDHAARRMIQQLEVNCCNEGCSWQGCLSSLLQGHQNSCTFLIRSGDNVHQLDVGKLEQKLETLMLKVSTLEKK</sequence>
<protein>
    <submittedName>
        <fullName evidence="1">TNF receptor-associated factor 2-like</fullName>
    </submittedName>
</protein>
<dbReference type="Proteomes" id="UP001152795">
    <property type="component" value="Unassembled WGS sequence"/>
</dbReference>
<gene>
    <name evidence="1" type="ORF">PACLA_8A013274</name>
</gene>
<evidence type="ECO:0000313" key="1">
    <source>
        <dbReference type="EMBL" id="CAB4005924.1"/>
    </source>
</evidence>
<dbReference type="GO" id="GO:0031625">
    <property type="term" value="F:ubiquitin protein ligase binding"/>
    <property type="evidence" value="ECO:0007669"/>
    <property type="project" value="TreeGrafter"/>
</dbReference>
<dbReference type="GO" id="GO:0043122">
    <property type="term" value="P:regulation of canonical NF-kappaB signal transduction"/>
    <property type="evidence" value="ECO:0007669"/>
    <property type="project" value="TreeGrafter"/>
</dbReference>
<dbReference type="InterPro" id="IPR013083">
    <property type="entry name" value="Znf_RING/FYVE/PHD"/>
</dbReference>
<dbReference type="InterPro" id="IPR017907">
    <property type="entry name" value="Znf_RING_CS"/>
</dbReference>
<dbReference type="PANTHER" id="PTHR10131">
    <property type="entry name" value="TNF RECEPTOR ASSOCIATED FACTOR"/>
    <property type="match status" value="1"/>
</dbReference>
<dbReference type="PROSITE" id="PS50089">
    <property type="entry name" value="ZF_RING_2"/>
    <property type="match status" value="1"/>
</dbReference>
<dbReference type="PROSITE" id="PS00518">
    <property type="entry name" value="ZF_RING_1"/>
    <property type="match status" value="1"/>
</dbReference>
<keyword evidence="1" id="KW-0675">Receptor</keyword>
<feature type="non-terminal residue" evidence="1">
    <location>
        <position position="154"/>
    </location>
</feature>
<dbReference type="PANTHER" id="PTHR10131:SF94">
    <property type="entry name" value="TNF RECEPTOR-ASSOCIATED FACTOR 4"/>
    <property type="match status" value="1"/>
</dbReference>
<dbReference type="AlphaFoldDB" id="A0A6S7HKY2"/>
<dbReference type="Gene3D" id="3.30.40.10">
    <property type="entry name" value="Zinc/RING finger domain, C3HC4 (zinc finger)"/>
    <property type="match status" value="1"/>
</dbReference>
<reference evidence="1" key="1">
    <citation type="submission" date="2020-04" db="EMBL/GenBank/DDBJ databases">
        <authorList>
            <person name="Alioto T."/>
            <person name="Alioto T."/>
            <person name="Gomez Garrido J."/>
        </authorList>
    </citation>
    <scope>NUCLEOTIDE SEQUENCE</scope>
    <source>
        <strain evidence="1">A484AB</strain>
    </source>
</reference>
<dbReference type="Pfam" id="PF13923">
    <property type="entry name" value="zf-C3HC4_2"/>
    <property type="match status" value="1"/>
</dbReference>
<dbReference type="InterPro" id="IPR001841">
    <property type="entry name" value="Znf_RING"/>
</dbReference>